<dbReference type="NCBIfam" id="TIGR00291">
    <property type="entry name" value="RNA_SBDS"/>
    <property type="match status" value="1"/>
</dbReference>
<evidence type="ECO:0000256" key="2">
    <source>
        <dbReference type="ARBA" id="ARBA00004496"/>
    </source>
</evidence>
<comment type="caution">
    <text evidence="12">The sequence shown here is derived from an EMBL/GenBank/DDBJ whole genome shotgun (WGS) entry which is preliminary data.</text>
</comment>
<gene>
    <name evidence="12" type="ORF">UCRPC4_g03871</name>
</gene>
<evidence type="ECO:0000313" key="12">
    <source>
        <dbReference type="EMBL" id="KKY21076.1"/>
    </source>
</evidence>
<evidence type="ECO:0000256" key="7">
    <source>
        <dbReference type="ARBA" id="ARBA00049708"/>
    </source>
</evidence>
<dbReference type="GO" id="GO:0005634">
    <property type="term" value="C:nucleus"/>
    <property type="evidence" value="ECO:0007669"/>
    <property type="project" value="UniProtKB-SubCell"/>
</dbReference>
<dbReference type="InterPro" id="IPR037188">
    <property type="entry name" value="Sdo1/SBDS_central_sf"/>
</dbReference>
<evidence type="ECO:0000256" key="4">
    <source>
        <dbReference type="ARBA" id="ARBA00022490"/>
    </source>
</evidence>
<dbReference type="InterPro" id="IPR036786">
    <property type="entry name" value="Ribosome_mat_SBDS_N_sf"/>
</dbReference>
<dbReference type="InterPro" id="IPR002140">
    <property type="entry name" value="Sdo1/SBDS"/>
</dbReference>
<feature type="compositionally biased region" description="Low complexity" evidence="8">
    <location>
        <begin position="245"/>
        <end position="261"/>
    </location>
</feature>
<comment type="similarity">
    <text evidence="3">Belongs to the SDO1/SBDS family.</text>
</comment>
<dbReference type="Pfam" id="PF20268">
    <property type="entry name" value="SBDS_C"/>
    <property type="match status" value="1"/>
</dbReference>
<evidence type="ECO:0000259" key="11">
    <source>
        <dbReference type="Pfam" id="PF20268"/>
    </source>
</evidence>
<feature type="domain" description="Ribosome maturation protein SDO1/SBDS N-terminal" evidence="9">
    <location>
        <begin position="16"/>
        <end position="104"/>
    </location>
</feature>
<feature type="compositionally biased region" description="Basic residues" evidence="8">
    <location>
        <begin position="203"/>
        <end position="216"/>
    </location>
</feature>
<evidence type="ECO:0000256" key="6">
    <source>
        <dbReference type="ARBA" id="ARBA00023242"/>
    </source>
</evidence>
<organism evidence="12 13">
    <name type="scientific">Phaeomoniella chlamydospora</name>
    <name type="common">Phaeoacremonium chlamydosporum</name>
    <dbReference type="NCBI Taxonomy" id="158046"/>
    <lineage>
        <taxon>Eukaryota</taxon>
        <taxon>Fungi</taxon>
        <taxon>Dikarya</taxon>
        <taxon>Ascomycota</taxon>
        <taxon>Pezizomycotina</taxon>
        <taxon>Eurotiomycetes</taxon>
        <taxon>Chaetothyriomycetidae</taxon>
        <taxon>Phaeomoniellales</taxon>
        <taxon>Phaeomoniellaceae</taxon>
        <taxon>Phaeomoniella</taxon>
    </lineage>
</organism>
<evidence type="ECO:0000256" key="8">
    <source>
        <dbReference type="SAM" id="MobiDB-lite"/>
    </source>
</evidence>
<dbReference type="PANTHER" id="PTHR10927:SF1">
    <property type="entry name" value="RIBOSOME MATURATION PROTEIN SBDS"/>
    <property type="match status" value="1"/>
</dbReference>
<comment type="subcellular location">
    <subcellularLocation>
        <location evidence="2">Cytoplasm</location>
    </subcellularLocation>
    <subcellularLocation>
        <location evidence="1">Nucleus</location>
    </subcellularLocation>
</comment>
<keyword evidence="13" id="KW-1185">Reference proteome</keyword>
<dbReference type="GO" id="GO:0042256">
    <property type="term" value="P:cytosolic ribosome assembly"/>
    <property type="evidence" value="ECO:0007669"/>
    <property type="project" value="InterPro"/>
</dbReference>
<dbReference type="Proteomes" id="UP000053317">
    <property type="component" value="Unassembled WGS sequence"/>
</dbReference>
<comment type="subunit">
    <text evidence="7">Associates with the 60S ribosomal subunit.</text>
</comment>
<protein>
    <submittedName>
        <fullName evidence="12">Uncharacterized protein</fullName>
    </submittedName>
</protein>
<name>A0A0G2EFN6_PHACM</name>
<evidence type="ECO:0000256" key="1">
    <source>
        <dbReference type="ARBA" id="ARBA00004123"/>
    </source>
</evidence>
<dbReference type="SUPFAM" id="SSF89895">
    <property type="entry name" value="FYSH domain"/>
    <property type="match status" value="1"/>
</dbReference>
<dbReference type="InterPro" id="IPR019783">
    <property type="entry name" value="SDO1/SBDS_N"/>
</dbReference>
<evidence type="ECO:0000259" key="10">
    <source>
        <dbReference type="Pfam" id="PF09377"/>
    </source>
</evidence>
<evidence type="ECO:0000259" key="9">
    <source>
        <dbReference type="Pfam" id="PF01172"/>
    </source>
</evidence>
<dbReference type="OrthoDB" id="10253092at2759"/>
<reference evidence="12 13" key="1">
    <citation type="submission" date="2015-05" db="EMBL/GenBank/DDBJ databases">
        <title>Distinctive expansion of gene families associated with plant cell wall degradation and secondary metabolism in the genomes of grapevine trunk pathogens.</title>
        <authorList>
            <person name="Lawrence D.P."/>
            <person name="Travadon R."/>
            <person name="Rolshausen P.E."/>
            <person name="Baumgartner K."/>
        </authorList>
    </citation>
    <scope>NUCLEOTIDE SEQUENCE [LARGE SCALE GENOMIC DNA]</scope>
    <source>
        <strain evidence="12">UCRPC4</strain>
    </source>
</reference>
<feature type="domain" description="Ribosome maturation protein SDO1/SBDS C-terminal" evidence="11">
    <location>
        <begin position="337"/>
        <end position="395"/>
    </location>
</feature>
<dbReference type="InterPro" id="IPR018978">
    <property type="entry name" value="SDO1/SBDS_central"/>
</dbReference>
<reference evidence="12 13" key="2">
    <citation type="submission" date="2015-05" db="EMBL/GenBank/DDBJ databases">
        <authorList>
            <person name="Morales-Cruz A."/>
            <person name="Amrine K.C."/>
            <person name="Cantu D."/>
        </authorList>
    </citation>
    <scope>NUCLEOTIDE SEQUENCE [LARGE SCALE GENOMIC DNA]</scope>
    <source>
        <strain evidence="12">UCRPC4</strain>
    </source>
</reference>
<evidence type="ECO:0000313" key="13">
    <source>
        <dbReference type="Proteomes" id="UP000053317"/>
    </source>
</evidence>
<dbReference type="InterPro" id="IPR039100">
    <property type="entry name" value="Sdo1/SBDS-like"/>
</dbReference>
<dbReference type="Gene3D" id="3.30.70.240">
    <property type="match status" value="1"/>
</dbReference>
<keyword evidence="6" id="KW-0539">Nucleus</keyword>
<dbReference type="Gene3D" id="1.10.10.900">
    <property type="entry name" value="SBDS protein C-terminal domain, subdomain 1"/>
    <property type="match status" value="1"/>
</dbReference>
<feature type="region of interest" description="Disordered" evidence="8">
    <location>
        <begin position="187"/>
        <end position="268"/>
    </location>
</feature>
<dbReference type="EMBL" id="LCWF01000088">
    <property type="protein sequence ID" value="KKY21076.1"/>
    <property type="molecule type" value="Genomic_DNA"/>
</dbReference>
<evidence type="ECO:0000256" key="5">
    <source>
        <dbReference type="ARBA" id="ARBA00022517"/>
    </source>
</evidence>
<dbReference type="GO" id="GO:0005737">
    <property type="term" value="C:cytoplasm"/>
    <property type="evidence" value="ECO:0007669"/>
    <property type="project" value="UniProtKB-SubCell"/>
</dbReference>
<dbReference type="Pfam" id="PF01172">
    <property type="entry name" value="SBDS_N"/>
    <property type="match status" value="1"/>
</dbReference>
<keyword evidence="5" id="KW-0690">Ribosome biogenesis</keyword>
<dbReference type="SUPFAM" id="SSF109728">
    <property type="entry name" value="Hypothetical protein AF0491, middle domain"/>
    <property type="match status" value="1"/>
</dbReference>
<proteinExistence type="inferred from homology"/>
<dbReference type="AlphaFoldDB" id="A0A0G2EFN6"/>
<evidence type="ECO:0000256" key="3">
    <source>
        <dbReference type="ARBA" id="ARBA00007433"/>
    </source>
</evidence>
<dbReference type="InterPro" id="IPR046928">
    <property type="entry name" value="SDO1/SBDS_C"/>
</dbReference>
<dbReference type="PANTHER" id="PTHR10927">
    <property type="entry name" value="RIBOSOME MATURATION PROTEIN SBDS"/>
    <property type="match status" value="1"/>
</dbReference>
<sequence length="402" mass="44583">MPQNINQPANRISLTNISLVRLKKGKKRFEIACYKNKLLEYRSGLETDLDNVLQVPTVFLSVSKGQTAPKDDLVKAFGKGTGNDDIIVEILKKGEVQVGAGERKELLERIEREVVELVSQRLVDPETKRVYTTGMIRKALDLLSRQAGQMHQGALPSEATRNQLNADAREGEGGSAEEEQAGYMGLGKLDINDDYDDHSSTSRSHKNKKSSTKKSSKNTTTKPKPKDNPDSDTDTDLHHHHHQETPPTTTMTTDNTSQTPTWTGVSTTKPPKALALEAMKALIYHQPIPCQRARMRLRVNIPLSIAKTNIKLKPVVDTFDSPQNPNGPPKPTTSLTLKSLIQTQYFEQIESDEFLDTSGGDWEITGFVEPGVYKGLTELIGSETKGRGRVEVLDMAVKLEED</sequence>
<dbReference type="Gene3D" id="3.30.1250.10">
    <property type="entry name" value="Ribosome maturation protein SBDS, N-terminal domain"/>
    <property type="match status" value="1"/>
</dbReference>
<accession>A0A0G2EFN6</accession>
<dbReference type="Pfam" id="PF09377">
    <property type="entry name" value="SBDS_domain_II"/>
    <property type="match status" value="1"/>
</dbReference>
<feature type="domain" description="Ribosome maturation protein SDO1/SBDS central" evidence="10">
    <location>
        <begin position="112"/>
        <end position="293"/>
    </location>
</feature>
<keyword evidence="4" id="KW-0963">Cytoplasm</keyword>